<dbReference type="RefSeq" id="WP_008211546.1">
    <property type="nucleotide sequence ID" value="NZ_AZFZ01000041.1"/>
</dbReference>
<name>A0A0R1YJH6_9LACO</name>
<dbReference type="EMBL" id="AZFZ01000041">
    <property type="protein sequence ID" value="KRM42434.1"/>
    <property type="molecule type" value="Genomic_DNA"/>
</dbReference>
<gene>
    <name evidence="1" type="ORF">FD47_GL001854</name>
</gene>
<reference evidence="1 2" key="1">
    <citation type="journal article" date="2015" name="Genome Announc.">
        <title>Expanding the biotechnology potential of lactobacilli through comparative genomics of 213 strains and associated genera.</title>
        <authorList>
            <person name="Sun Z."/>
            <person name="Harris H.M."/>
            <person name="McCann A."/>
            <person name="Guo C."/>
            <person name="Argimon S."/>
            <person name="Zhang W."/>
            <person name="Yang X."/>
            <person name="Jeffery I.B."/>
            <person name="Cooney J.C."/>
            <person name="Kagawa T.F."/>
            <person name="Liu W."/>
            <person name="Song Y."/>
            <person name="Salvetti E."/>
            <person name="Wrobel A."/>
            <person name="Rasinkangas P."/>
            <person name="Parkhill J."/>
            <person name="Rea M.C."/>
            <person name="O'Sullivan O."/>
            <person name="Ritari J."/>
            <person name="Douillard F.P."/>
            <person name="Paul Ross R."/>
            <person name="Yang R."/>
            <person name="Briner A.E."/>
            <person name="Felis G.E."/>
            <person name="de Vos W.M."/>
            <person name="Barrangou R."/>
            <person name="Klaenhammer T.R."/>
            <person name="Caufield P.W."/>
            <person name="Cui Y."/>
            <person name="Zhang H."/>
            <person name="O'Toole P.W."/>
        </authorList>
    </citation>
    <scope>NUCLEOTIDE SEQUENCE [LARGE SCALE GENOMIC DNA]</scope>
    <source>
        <strain evidence="1 2">DSM 18390</strain>
    </source>
</reference>
<accession>A0A0R1YJH6</accession>
<organism evidence="1 2">
    <name type="scientific">Lentilactobacillus parafarraginis DSM 18390 = JCM 14109</name>
    <dbReference type="NCBI Taxonomy" id="1423786"/>
    <lineage>
        <taxon>Bacteria</taxon>
        <taxon>Bacillati</taxon>
        <taxon>Bacillota</taxon>
        <taxon>Bacilli</taxon>
        <taxon>Lactobacillales</taxon>
        <taxon>Lactobacillaceae</taxon>
        <taxon>Lentilactobacillus</taxon>
    </lineage>
</organism>
<dbReference type="PATRIC" id="fig|1423786.4.peg.1959"/>
<dbReference type="Proteomes" id="UP000051010">
    <property type="component" value="Unassembled WGS sequence"/>
</dbReference>
<dbReference type="Gene3D" id="3.40.1260.10">
    <property type="entry name" value="DsrEFH-like"/>
    <property type="match status" value="1"/>
</dbReference>
<evidence type="ECO:0000313" key="2">
    <source>
        <dbReference type="Proteomes" id="UP000051010"/>
    </source>
</evidence>
<dbReference type="InterPro" id="IPR003787">
    <property type="entry name" value="Sulphur_relay_DsrE/F-like"/>
</dbReference>
<dbReference type="PANTHER" id="PTHR37691:SF1">
    <property type="entry name" value="BLR3518 PROTEIN"/>
    <property type="match status" value="1"/>
</dbReference>
<dbReference type="InterPro" id="IPR027396">
    <property type="entry name" value="DsrEFH-like"/>
</dbReference>
<proteinExistence type="predicted"/>
<sequence>MHKVVFHIDEVGKWSHTVGNIKNLVNYGNQQGEDYQITVLVNGDGIMGYLTDEGHKAVKKCGKEFVRFHACANAMKSHGVEAKDLPDNVEIVPAGVADLIALQEQGYAYVKP</sequence>
<dbReference type="Pfam" id="PF02635">
    <property type="entry name" value="DsrE"/>
    <property type="match status" value="1"/>
</dbReference>
<protein>
    <submittedName>
        <fullName evidence="1">Uncharacterized protein</fullName>
    </submittedName>
</protein>
<comment type="caution">
    <text evidence="1">The sequence shown here is derived from an EMBL/GenBank/DDBJ whole genome shotgun (WGS) entry which is preliminary data.</text>
</comment>
<dbReference type="SUPFAM" id="SSF75169">
    <property type="entry name" value="DsrEFH-like"/>
    <property type="match status" value="1"/>
</dbReference>
<evidence type="ECO:0000313" key="1">
    <source>
        <dbReference type="EMBL" id="KRM42434.1"/>
    </source>
</evidence>
<dbReference type="AlphaFoldDB" id="A0A0R1YJH6"/>
<dbReference type="PANTHER" id="PTHR37691">
    <property type="entry name" value="BLR3518 PROTEIN"/>
    <property type="match status" value="1"/>
</dbReference>